<evidence type="ECO:0000313" key="7">
    <source>
        <dbReference type="Proteomes" id="UP000325081"/>
    </source>
</evidence>
<dbReference type="GO" id="GO:0004857">
    <property type="term" value="F:enzyme inhibitor activity"/>
    <property type="evidence" value="ECO:0007669"/>
    <property type="project" value="InterPro"/>
</dbReference>
<proteinExistence type="inferred from homology"/>
<evidence type="ECO:0000256" key="4">
    <source>
        <dbReference type="SAM" id="SignalP"/>
    </source>
</evidence>
<feature type="signal peptide" evidence="4">
    <location>
        <begin position="1"/>
        <end position="22"/>
    </location>
</feature>
<evidence type="ECO:0000256" key="1">
    <source>
        <dbReference type="ARBA" id="ARBA00022729"/>
    </source>
</evidence>
<dbReference type="NCBIfam" id="TIGR01614">
    <property type="entry name" value="PME_inhib"/>
    <property type="match status" value="1"/>
</dbReference>
<dbReference type="CDD" id="cd15796">
    <property type="entry name" value="CIF_like"/>
    <property type="match status" value="1"/>
</dbReference>
<evidence type="ECO:0000259" key="5">
    <source>
        <dbReference type="SMART" id="SM00856"/>
    </source>
</evidence>
<dbReference type="PANTHER" id="PTHR35357:SF8">
    <property type="entry name" value="OS01G0111000 PROTEIN"/>
    <property type="match status" value="1"/>
</dbReference>
<accession>A0A5A7PZI8</accession>
<sequence>MKTPIIILYLALLSPAIVPATAKPPQNNQSLIESICKRTPNYRLCLTTIRADHTSAGSDVAGLGLILIRAVKSETNKALSAAARLVKTHPHLKAPLGKCADVYRAVIEADVPVAEQSIRGNPKFAENGMADVAVEADACERALGRATAAAAPETPMTAANRAVRDLAVVARAVIRNLL</sequence>
<evidence type="ECO:0000256" key="3">
    <source>
        <dbReference type="ARBA" id="ARBA00038471"/>
    </source>
</evidence>
<dbReference type="InterPro" id="IPR034087">
    <property type="entry name" value="C/VIF1"/>
</dbReference>
<keyword evidence="7" id="KW-1185">Reference proteome</keyword>
<dbReference type="InterPro" id="IPR035513">
    <property type="entry name" value="Invertase/methylesterase_inhib"/>
</dbReference>
<comment type="similarity">
    <text evidence="3">Belongs to the PMEI family.</text>
</comment>
<dbReference type="SUPFAM" id="SSF101148">
    <property type="entry name" value="Plant invertase/pectin methylesterase inhibitor"/>
    <property type="match status" value="1"/>
</dbReference>
<evidence type="ECO:0000256" key="2">
    <source>
        <dbReference type="ARBA" id="ARBA00023157"/>
    </source>
</evidence>
<dbReference type="PANTHER" id="PTHR35357">
    <property type="entry name" value="OS02G0537100 PROTEIN"/>
    <property type="match status" value="1"/>
</dbReference>
<dbReference type="Gene3D" id="1.20.140.40">
    <property type="entry name" value="Invertase/pectin methylesterase inhibitor family protein"/>
    <property type="match status" value="1"/>
</dbReference>
<feature type="domain" description="Pectinesterase inhibitor" evidence="5">
    <location>
        <begin position="27"/>
        <end position="173"/>
    </location>
</feature>
<evidence type="ECO:0000313" key="6">
    <source>
        <dbReference type="EMBL" id="GER38313.1"/>
    </source>
</evidence>
<dbReference type="EMBL" id="BKCP01005472">
    <property type="protein sequence ID" value="GER38313.1"/>
    <property type="molecule type" value="Genomic_DNA"/>
</dbReference>
<keyword evidence="1 4" id="KW-0732">Signal</keyword>
<name>A0A5A7PZI8_STRAF</name>
<dbReference type="AlphaFoldDB" id="A0A5A7PZI8"/>
<comment type="caution">
    <text evidence="6">The sequence shown here is derived from an EMBL/GenBank/DDBJ whole genome shotgun (WGS) entry which is preliminary data.</text>
</comment>
<dbReference type="InterPro" id="IPR006501">
    <property type="entry name" value="Pectinesterase_inhib_dom"/>
</dbReference>
<dbReference type="Pfam" id="PF04043">
    <property type="entry name" value="PMEI"/>
    <property type="match status" value="1"/>
</dbReference>
<gene>
    <name evidence="6" type="ORF">STAS_14830</name>
</gene>
<organism evidence="6 7">
    <name type="scientific">Striga asiatica</name>
    <name type="common">Asiatic witchweed</name>
    <name type="synonym">Buchnera asiatica</name>
    <dbReference type="NCBI Taxonomy" id="4170"/>
    <lineage>
        <taxon>Eukaryota</taxon>
        <taxon>Viridiplantae</taxon>
        <taxon>Streptophyta</taxon>
        <taxon>Embryophyta</taxon>
        <taxon>Tracheophyta</taxon>
        <taxon>Spermatophyta</taxon>
        <taxon>Magnoliopsida</taxon>
        <taxon>eudicotyledons</taxon>
        <taxon>Gunneridae</taxon>
        <taxon>Pentapetalae</taxon>
        <taxon>asterids</taxon>
        <taxon>lamiids</taxon>
        <taxon>Lamiales</taxon>
        <taxon>Orobanchaceae</taxon>
        <taxon>Buchnereae</taxon>
        <taxon>Striga</taxon>
    </lineage>
</organism>
<dbReference type="OrthoDB" id="1918674at2759"/>
<dbReference type="SMART" id="SM00856">
    <property type="entry name" value="PMEI"/>
    <property type="match status" value="1"/>
</dbReference>
<reference evidence="7" key="1">
    <citation type="journal article" date="2019" name="Curr. Biol.">
        <title>Genome Sequence of Striga asiatica Provides Insight into the Evolution of Plant Parasitism.</title>
        <authorList>
            <person name="Yoshida S."/>
            <person name="Kim S."/>
            <person name="Wafula E.K."/>
            <person name="Tanskanen J."/>
            <person name="Kim Y.M."/>
            <person name="Honaas L."/>
            <person name="Yang Z."/>
            <person name="Spallek T."/>
            <person name="Conn C.E."/>
            <person name="Ichihashi Y."/>
            <person name="Cheong K."/>
            <person name="Cui S."/>
            <person name="Der J.P."/>
            <person name="Gundlach H."/>
            <person name="Jiao Y."/>
            <person name="Hori C."/>
            <person name="Ishida J.K."/>
            <person name="Kasahara H."/>
            <person name="Kiba T."/>
            <person name="Kim M.S."/>
            <person name="Koo N."/>
            <person name="Laohavisit A."/>
            <person name="Lee Y.H."/>
            <person name="Lumba S."/>
            <person name="McCourt P."/>
            <person name="Mortimer J.C."/>
            <person name="Mutuku J.M."/>
            <person name="Nomura T."/>
            <person name="Sasaki-Sekimoto Y."/>
            <person name="Seto Y."/>
            <person name="Wang Y."/>
            <person name="Wakatake T."/>
            <person name="Sakakibara H."/>
            <person name="Demura T."/>
            <person name="Yamaguchi S."/>
            <person name="Yoneyama K."/>
            <person name="Manabe R.I."/>
            <person name="Nelson D.C."/>
            <person name="Schulman A.H."/>
            <person name="Timko M.P."/>
            <person name="dePamphilis C.W."/>
            <person name="Choi D."/>
            <person name="Shirasu K."/>
        </authorList>
    </citation>
    <scope>NUCLEOTIDE SEQUENCE [LARGE SCALE GENOMIC DNA]</scope>
    <source>
        <strain evidence="7">cv. UVA1</strain>
    </source>
</reference>
<feature type="chain" id="PRO_5023120782" evidence="4">
    <location>
        <begin position="23"/>
        <end position="178"/>
    </location>
</feature>
<protein>
    <submittedName>
        <fullName evidence="6">Invertase inhibitor</fullName>
    </submittedName>
</protein>
<dbReference type="Proteomes" id="UP000325081">
    <property type="component" value="Unassembled WGS sequence"/>
</dbReference>
<keyword evidence="2" id="KW-1015">Disulfide bond</keyword>